<evidence type="ECO:0000313" key="7">
    <source>
        <dbReference type="EMBL" id="OGZ01690.1"/>
    </source>
</evidence>
<keyword evidence="3 5" id="KW-0687">Ribonucleoprotein</keyword>
<comment type="caution">
    <text evidence="7">The sequence shown here is derived from an EMBL/GenBank/DDBJ whole genome shotgun (WGS) entry which is preliminary data.</text>
</comment>
<reference evidence="7 8" key="1">
    <citation type="journal article" date="2016" name="Nat. Commun.">
        <title>Thousands of microbial genomes shed light on interconnected biogeochemical processes in an aquifer system.</title>
        <authorList>
            <person name="Anantharaman K."/>
            <person name="Brown C.T."/>
            <person name="Hug L.A."/>
            <person name="Sharon I."/>
            <person name="Castelle C.J."/>
            <person name="Probst A.J."/>
            <person name="Thomas B.C."/>
            <person name="Singh A."/>
            <person name="Wilkins M.J."/>
            <person name="Karaoz U."/>
            <person name="Brodie E.L."/>
            <person name="Williams K.H."/>
            <person name="Hubbard S.S."/>
            <person name="Banfield J.F."/>
        </authorList>
    </citation>
    <scope>NUCLEOTIDE SEQUENCE [LARGE SCALE GENOMIC DNA]</scope>
</reference>
<evidence type="ECO:0000256" key="3">
    <source>
        <dbReference type="ARBA" id="ARBA00023274"/>
    </source>
</evidence>
<dbReference type="InterPro" id="IPR014721">
    <property type="entry name" value="Ribsml_uS5_D2-typ_fold_subgr"/>
</dbReference>
<evidence type="ECO:0000313" key="8">
    <source>
        <dbReference type="Proteomes" id="UP000178495"/>
    </source>
</evidence>
<dbReference type="STRING" id="1798652.A3A43_01405"/>
<dbReference type="Proteomes" id="UP000178495">
    <property type="component" value="Unassembled WGS sequence"/>
</dbReference>
<dbReference type="InterPro" id="IPR020568">
    <property type="entry name" value="Ribosomal_Su5_D2-typ_SF"/>
</dbReference>
<sequence length="139" mass="15774">MKKDNKETQLKTRYVEGVGRRKTAVARVRLAKGHGAYLVNGKSLKEYFRLPALQRTAAAPLENLKLDETYDVSVRVKGGGVNAQAEAVRLGLARALVILDPELKKRLRGFGFLMRDPRMVERKKYGLKKARRAPQWAKR</sequence>
<protein>
    <recommendedName>
        <fullName evidence="4 5">Small ribosomal subunit protein uS9</fullName>
    </recommendedName>
</protein>
<dbReference type="SUPFAM" id="SSF54211">
    <property type="entry name" value="Ribosomal protein S5 domain 2-like"/>
    <property type="match status" value="1"/>
</dbReference>
<accession>A0A1G2CLS7</accession>
<dbReference type="GO" id="GO:0015935">
    <property type="term" value="C:small ribosomal subunit"/>
    <property type="evidence" value="ECO:0007669"/>
    <property type="project" value="UniProtKB-ARBA"/>
</dbReference>
<dbReference type="InterPro" id="IPR023035">
    <property type="entry name" value="Ribosomal_uS9_bac/plastid"/>
</dbReference>
<name>A0A1G2CLS7_9BACT</name>
<gene>
    <name evidence="5" type="primary">rpsI</name>
    <name evidence="7" type="ORF">A3A43_01405</name>
</gene>
<dbReference type="FunFam" id="3.30.230.10:FF:000001">
    <property type="entry name" value="30S ribosomal protein S9"/>
    <property type="match status" value="1"/>
</dbReference>
<dbReference type="InterPro" id="IPR000754">
    <property type="entry name" value="Ribosomal_uS9"/>
</dbReference>
<dbReference type="PANTHER" id="PTHR21569">
    <property type="entry name" value="RIBOSOMAL PROTEIN S9"/>
    <property type="match status" value="1"/>
</dbReference>
<keyword evidence="2 5" id="KW-0689">Ribosomal protein</keyword>
<dbReference type="PANTHER" id="PTHR21569:SF1">
    <property type="entry name" value="SMALL RIBOSOMAL SUBUNIT PROTEIN US9M"/>
    <property type="match status" value="1"/>
</dbReference>
<dbReference type="Pfam" id="PF00380">
    <property type="entry name" value="Ribosomal_S9"/>
    <property type="match status" value="1"/>
</dbReference>
<dbReference type="AlphaFoldDB" id="A0A1G2CLS7"/>
<evidence type="ECO:0000256" key="2">
    <source>
        <dbReference type="ARBA" id="ARBA00022980"/>
    </source>
</evidence>
<evidence type="ECO:0000256" key="6">
    <source>
        <dbReference type="RuleBase" id="RU003815"/>
    </source>
</evidence>
<dbReference type="GO" id="GO:0005737">
    <property type="term" value="C:cytoplasm"/>
    <property type="evidence" value="ECO:0007669"/>
    <property type="project" value="UniProtKB-ARBA"/>
</dbReference>
<organism evidence="7 8">
    <name type="scientific">Candidatus Liptonbacteria bacterium RIFCSPLOWO2_01_FULL_56_20</name>
    <dbReference type="NCBI Taxonomy" id="1798652"/>
    <lineage>
        <taxon>Bacteria</taxon>
        <taxon>Candidatus Liptoniibacteriota</taxon>
    </lineage>
</organism>
<dbReference type="GO" id="GO:0006412">
    <property type="term" value="P:translation"/>
    <property type="evidence" value="ECO:0007669"/>
    <property type="project" value="UniProtKB-UniRule"/>
</dbReference>
<dbReference type="PROSITE" id="PS00360">
    <property type="entry name" value="RIBOSOMAL_S9"/>
    <property type="match status" value="1"/>
</dbReference>
<evidence type="ECO:0000256" key="1">
    <source>
        <dbReference type="ARBA" id="ARBA00005251"/>
    </source>
</evidence>
<dbReference type="EMBL" id="MHLC01000006">
    <property type="protein sequence ID" value="OGZ01690.1"/>
    <property type="molecule type" value="Genomic_DNA"/>
</dbReference>
<proteinExistence type="inferred from homology"/>
<dbReference type="GO" id="GO:0003723">
    <property type="term" value="F:RNA binding"/>
    <property type="evidence" value="ECO:0007669"/>
    <property type="project" value="TreeGrafter"/>
</dbReference>
<evidence type="ECO:0000256" key="4">
    <source>
        <dbReference type="ARBA" id="ARBA00035259"/>
    </source>
</evidence>
<evidence type="ECO:0000256" key="5">
    <source>
        <dbReference type="HAMAP-Rule" id="MF_00532"/>
    </source>
</evidence>
<dbReference type="InterPro" id="IPR020574">
    <property type="entry name" value="Ribosomal_uS9_CS"/>
</dbReference>
<comment type="similarity">
    <text evidence="1 5 6">Belongs to the universal ribosomal protein uS9 family.</text>
</comment>
<dbReference type="HAMAP" id="MF_00532_B">
    <property type="entry name" value="Ribosomal_uS9_B"/>
    <property type="match status" value="1"/>
</dbReference>
<dbReference type="NCBIfam" id="NF001099">
    <property type="entry name" value="PRK00132.1"/>
    <property type="match status" value="1"/>
</dbReference>
<dbReference type="Gene3D" id="3.30.230.10">
    <property type="match status" value="1"/>
</dbReference>
<dbReference type="GO" id="GO:0003735">
    <property type="term" value="F:structural constituent of ribosome"/>
    <property type="evidence" value="ECO:0007669"/>
    <property type="project" value="InterPro"/>
</dbReference>